<dbReference type="Proteomes" id="UP000549250">
    <property type="component" value="Unassembled WGS sequence"/>
</dbReference>
<organism evidence="3 4">
    <name type="scientific">Azomonas macrocytogenes</name>
    <name type="common">Azotobacter macrocytogenes</name>
    <dbReference type="NCBI Taxonomy" id="69962"/>
    <lineage>
        <taxon>Bacteria</taxon>
        <taxon>Pseudomonadati</taxon>
        <taxon>Pseudomonadota</taxon>
        <taxon>Gammaproteobacteria</taxon>
        <taxon>Pseudomonadales</taxon>
        <taxon>Pseudomonadaceae</taxon>
        <taxon>Azomonas</taxon>
    </lineage>
</organism>
<dbReference type="NCBIfam" id="NF033542">
    <property type="entry name" value="transpos_IS110"/>
    <property type="match status" value="1"/>
</dbReference>
<protein>
    <submittedName>
        <fullName evidence="3">Transposase</fullName>
    </submittedName>
</protein>
<dbReference type="InterPro" id="IPR003346">
    <property type="entry name" value="Transposase_20"/>
</dbReference>
<dbReference type="GO" id="GO:0003677">
    <property type="term" value="F:DNA binding"/>
    <property type="evidence" value="ECO:0007669"/>
    <property type="project" value="InterPro"/>
</dbReference>
<feature type="domain" description="Transposase IS110-like N-terminal" evidence="1">
    <location>
        <begin position="15"/>
        <end position="156"/>
    </location>
</feature>
<dbReference type="Pfam" id="PF01548">
    <property type="entry name" value="DEDD_Tnp_IS110"/>
    <property type="match status" value="1"/>
</dbReference>
<dbReference type="EMBL" id="JACHXI010000062">
    <property type="protein sequence ID" value="MBB3105496.1"/>
    <property type="molecule type" value="Genomic_DNA"/>
</dbReference>
<dbReference type="InterPro" id="IPR002525">
    <property type="entry name" value="Transp_IS110-like_N"/>
</dbReference>
<dbReference type="PANTHER" id="PTHR33055:SF3">
    <property type="entry name" value="PUTATIVE TRANSPOSASE FOR IS117-RELATED"/>
    <property type="match status" value="1"/>
</dbReference>
<gene>
    <name evidence="3" type="ORF">FHR87_003939</name>
</gene>
<proteinExistence type="predicted"/>
<evidence type="ECO:0000313" key="4">
    <source>
        <dbReference type="Proteomes" id="UP000549250"/>
    </source>
</evidence>
<dbReference type="Pfam" id="PF02371">
    <property type="entry name" value="Transposase_20"/>
    <property type="match status" value="1"/>
</dbReference>
<evidence type="ECO:0000313" key="3">
    <source>
        <dbReference type="EMBL" id="MBB3105496.1"/>
    </source>
</evidence>
<keyword evidence="4" id="KW-1185">Reference proteome</keyword>
<sequence length="370" mass="40568">MKGKSPMGTVSQTMGVDLAKHVFSICELDETGRVCQRRDLQRAAFAAWLTQLPAGTVVAMEACSGAHHWARRCLSHGLAPKLMAAQFVKPFRKSQANKNDRNDAEAIATAARQGNMRFVSVKTVEQQARLSWHRVREGYKTEALAIGNRLRGLLAEFGVVVAQRDEALRRALGDASIQASLPAMLGELLDALAGHWRQVHERLAECDARIAAHARADVRSVRAQRILGVGPLTADAVVASVGDGQDFRNGRQLSAWLGLTPVQRSSGGKDRLGSISCRGDSYLRTLLIQGARSSVQRAKAVAVEKATPEQVWIKDLSNRLPLGKVLVAIANKHARQLWAMLARQEDYDPDAWLKHPMVQRPASRKATMMV</sequence>
<comment type="caution">
    <text evidence="3">The sequence shown here is derived from an EMBL/GenBank/DDBJ whole genome shotgun (WGS) entry which is preliminary data.</text>
</comment>
<dbReference type="PANTHER" id="PTHR33055">
    <property type="entry name" value="TRANSPOSASE FOR INSERTION SEQUENCE ELEMENT IS1111A"/>
    <property type="match status" value="1"/>
</dbReference>
<evidence type="ECO:0000259" key="2">
    <source>
        <dbReference type="Pfam" id="PF02371"/>
    </source>
</evidence>
<dbReference type="GO" id="GO:0006313">
    <property type="term" value="P:DNA transposition"/>
    <property type="evidence" value="ECO:0007669"/>
    <property type="project" value="InterPro"/>
</dbReference>
<reference evidence="3 4" key="1">
    <citation type="submission" date="2020-08" db="EMBL/GenBank/DDBJ databases">
        <title>Genomic Encyclopedia of Type Strains, Phase III (KMG-III): the genomes of soil and plant-associated and newly described type strains.</title>
        <authorList>
            <person name="Whitman W."/>
        </authorList>
    </citation>
    <scope>NUCLEOTIDE SEQUENCE [LARGE SCALE GENOMIC DNA]</scope>
    <source>
        <strain evidence="3 4">CECT 4462</strain>
    </source>
</reference>
<accession>A0A839TAL1</accession>
<dbReference type="InterPro" id="IPR047650">
    <property type="entry name" value="Transpos_IS110"/>
</dbReference>
<dbReference type="GO" id="GO:0004803">
    <property type="term" value="F:transposase activity"/>
    <property type="evidence" value="ECO:0007669"/>
    <property type="project" value="InterPro"/>
</dbReference>
<evidence type="ECO:0000259" key="1">
    <source>
        <dbReference type="Pfam" id="PF01548"/>
    </source>
</evidence>
<feature type="domain" description="Transposase IS116/IS110/IS902 C-terminal" evidence="2">
    <location>
        <begin position="224"/>
        <end position="299"/>
    </location>
</feature>
<name>A0A839TAL1_AZOMA</name>
<dbReference type="AlphaFoldDB" id="A0A839TAL1"/>